<proteinExistence type="predicted"/>
<organism evidence="1">
    <name type="scientific">viral metagenome</name>
    <dbReference type="NCBI Taxonomy" id="1070528"/>
    <lineage>
        <taxon>unclassified sequences</taxon>
        <taxon>metagenomes</taxon>
        <taxon>organismal metagenomes</taxon>
    </lineage>
</organism>
<name>A0A6C0FC37_9ZZZZ</name>
<protein>
    <submittedName>
        <fullName evidence="1">Uncharacterized protein</fullName>
    </submittedName>
</protein>
<dbReference type="EMBL" id="MN738825">
    <property type="protein sequence ID" value="QHT38109.1"/>
    <property type="molecule type" value="Genomic_DNA"/>
</dbReference>
<dbReference type="AlphaFoldDB" id="A0A6C0FC37"/>
<accession>A0A6C0FC37</accession>
<sequence>MSGLSNNEKLQLQKMINESECDDNTSQIRELKHSILLRDNIRKLDTFRKANIELQKTNYNEFVNQAKDIVPFLYNSYTDIFNRITKDELDLEIMTKLLIVLKMIEDDKINQHEGSVMVGKVLKELYVDSALKRGENLDEQYKSAEPTPKEHGNISWKEYKKLHMK</sequence>
<evidence type="ECO:0000313" key="1">
    <source>
        <dbReference type="EMBL" id="QHT38109.1"/>
    </source>
</evidence>
<reference evidence="1" key="1">
    <citation type="journal article" date="2020" name="Nature">
        <title>Giant virus diversity and host interactions through global metagenomics.</title>
        <authorList>
            <person name="Schulz F."/>
            <person name="Roux S."/>
            <person name="Paez-Espino D."/>
            <person name="Jungbluth S."/>
            <person name="Walsh D.A."/>
            <person name="Denef V.J."/>
            <person name="McMahon K.D."/>
            <person name="Konstantinidis K.T."/>
            <person name="Eloe-Fadrosh E.A."/>
            <person name="Kyrpides N.C."/>
            <person name="Woyke T."/>
        </authorList>
    </citation>
    <scope>NUCLEOTIDE SEQUENCE</scope>
    <source>
        <strain evidence="1">GVMAG-S-ERX556049-19</strain>
    </source>
</reference>